<evidence type="ECO:0000259" key="2">
    <source>
        <dbReference type="Pfam" id="PF00586"/>
    </source>
</evidence>
<name>A0A5C0SG94_CRATE</name>
<evidence type="ECO:0000313" key="4">
    <source>
        <dbReference type="EMBL" id="QEK12962.1"/>
    </source>
</evidence>
<dbReference type="AlphaFoldDB" id="A0A5C0SG94"/>
<evidence type="ECO:0000313" key="5">
    <source>
        <dbReference type="Proteomes" id="UP000324646"/>
    </source>
</evidence>
<dbReference type="PIRSF" id="PIRSF005644">
    <property type="entry name" value="Hdrgns_mtr_HypE"/>
    <property type="match status" value="1"/>
</dbReference>
<feature type="domain" description="PurM-like N-terminal" evidence="2">
    <location>
        <begin position="33"/>
        <end position="138"/>
    </location>
</feature>
<dbReference type="Gene3D" id="3.30.1330.10">
    <property type="entry name" value="PurM-like, N-terminal domain"/>
    <property type="match status" value="1"/>
</dbReference>
<dbReference type="KEGG" id="crs:FQB35_11875"/>
<dbReference type="InterPro" id="IPR010918">
    <property type="entry name" value="PurM-like_C_dom"/>
</dbReference>
<organism evidence="4 5">
    <name type="scientific">Crassaminicella thermophila</name>
    <dbReference type="NCBI Taxonomy" id="2599308"/>
    <lineage>
        <taxon>Bacteria</taxon>
        <taxon>Bacillati</taxon>
        <taxon>Bacillota</taxon>
        <taxon>Clostridia</taxon>
        <taxon>Eubacteriales</taxon>
        <taxon>Clostridiaceae</taxon>
        <taxon>Crassaminicella</taxon>
    </lineage>
</organism>
<evidence type="ECO:0000259" key="3">
    <source>
        <dbReference type="Pfam" id="PF02769"/>
    </source>
</evidence>
<dbReference type="InterPro" id="IPR016188">
    <property type="entry name" value="PurM-like_N"/>
</dbReference>
<dbReference type="InterPro" id="IPR036676">
    <property type="entry name" value="PurM-like_C_sf"/>
</dbReference>
<dbReference type="OrthoDB" id="153904at2"/>
<gene>
    <name evidence="4" type="ORF">FQB35_11875</name>
</gene>
<dbReference type="CDD" id="cd06061">
    <property type="entry name" value="PurM-like1"/>
    <property type="match status" value="1"/>
</dbReference>
<dbReference type="GO" id="GO:0051604">
    <property type="term" value="P:protein maturation"/>
    <property type="evidence" value="ECO:0007669"/>
    <property type="project" value="TreeGrafter"/>
</dbReference>
<accession>A0A5C0SG94</accession>
<dbReference type="InterPro" id="IPR011854">
    <property type="entry name" value="HypE"/>
</dbReference>
<proteinExistence type="inferred from homology"/>
<dbReference type="PANTHER" id="PTHR30303:SF4">
    <property type="entry name" value="HYDROGENASE EXPRESSION_FORMATION PROTEIN HYPE"/>
    <property type="match status" value="1"/>
</dbReference>
<dbReference type="SUPFAM" id="SSF55326">
    <property type="entry name" value="PurM N-terminal domain-like"/>
    <property type="match status" value="1"/>
</dbReference>
<dbReference type="PANTHER" id="PTHR30303">
    <property type="entry name" value="HYDROGENASE ISOENZYMES FORMATION PROTEIN HYPE"/>
    <property type="match status" value="1"/>
</dbReference>
<keyword evidence="5" id="KW-1185">Reference proteome</keyword>
<dbReference type="Gene3D" id="3.90.650.10">
    <property type="entry name" value="PurM-like C-terminal domain"/>
    <property type="match status" value="1"/>
</dbReference>
<dbReference type="InterPro" id="IPR036921">
    <property type="entry name" value="PurM-like_N_sf"/>
</dbReference>
<feature type="domain" description="PurM-like C-terminal" evidence="3">
    <location>
        <begin position="151"/>
        <end position="303"/>
    </location>
</feature>
<dbReference type="Pfam" id="PF00586">
    <property type="entry name" value="AIRS"/>
    <property type="match status" value="1"/>
</dbReference>
<dbReference type="SUPFAM" id="SSF56042">
    <property type="entry name" value="PurM C-terminal domain-like"/>
    <property type="match status" value="1"/>
</dbReference>
<dbReference type="Proteomes" id="UP000324646">
    <property type="component" value="Chromosome"/>
</dbReference>
<comment type="similarity">
    <text evidence="1">Belongs to the HypE family.</text>
</comment>
<dbReference type="Pfam" id="PF02769">
    <property type="entry name" value="AIRS_C"/>
    <property type="match status" value="1"/>
</dbReference>
<dbReference type="EMBL" id="CP042243">
    <property type="protein sequence ID" value="QEK12962.1"/>
    <property type="molecule type" value="Genomic_DNA"/>
</dbReference>
<evidence type="ECO:0000256" key="1">
    <source>
        <dbReference type="ARBA" id="ARBA00006243"/>
    </source>
</evidence>
<reference evidence="4 5" key="1">
    <citation type="submission" date="2019-07" db="EMBL/GenBank/DDBJ databases">
        <title>Complete genome of Crassaminicella thermophila SY095.</title>
        <authorList>
            <person name="Li X."/>
        </authorList>
    </citation>
    <scope>NUCLEOTIDE SEQUENCE [LARGE SCALE GENOMIC DNA]</scope>
    <source>
        <strain evidence="4 5">SY095</strain>
    </source>
</reference>
<dbReference type="RefSeq" id="WP_148810098.1">
    <property type="nucleotide sequence ID" value="NZ_CP042243.1"/>
</dbReference>
<sequence>MKVGKLDSELLRNIVFEHIKNHREEVIVRPGIGEDCAVLDFGEYACVLSTDPITGAANEVGRLAVHISCNDIASNGVEPLGLMLTIMAPEGTTAEEIEQIMRQAGEEAEKLNVEIIGGHTEITSAVNKVIVSSTAIGRQFKEKVVQSKANPGDIIIMTKNVGLEGTSIIAHDFEEKLIKDLGKDIVYNAKKMMEDMSVITEGVVAGQVGVTSMHDITEGGLLGAIWELCEASNVGAVIFKNKVNIAHETEEICKYFKIDPFKLISSGCMIMTVSKEKENILLESLKEKGVKAAAIGEITEKGKYLVDGIEKIEITPPESDELYKVM</sequence>
<protein>
    <submittedName>
        <fullName evidence="4">AIR synthase</fullName>
    </submittedName>
</protein>